<protein>
    <submittedName>
        <fullName evidence="2">Uncharacterized protein</fullName>
    </submittedName>
</protein>
<comment type="caution">
    <text evidence="2">The sequence shown here is derived from an EMBL/GenBank/DDBJ whole genome shotgun (WGS) entry which is preliminary data.</text>
</comment>
<feature type="transmembrane region" description="Helical" evidence="1">
    <location>
        <begin position="107"/>
        <end position="128"/>
    </location>
</feature>
<gene>
    <name evidence="2" type="ORF">COU28_03145</name>
</gene>
<sequence>MTDIGNKILQTIKDKHIKPTPRFKFLFKSYAWTVLAFLMVVFGSLAVSVIIFYLKNEDWSLYIQAGFSQINFLLLAIPYFWVLLSLLFIFLAYYNFHHTKFGYRYRFSVIVVAYFALSVVLGSGAYVFGAGESIEGLFFNNNVVFYGQLMEKRQEMWNRPMQGFIAGQIIFVDFNKSELQILDPAQKTWFVDISRIHLPPFVHLDFAQRIRVVGKILAENKIQAKMIKPFFPEPLENCNMEDDNDADCILIHHQIMKENIPQLRIIN</sequence>
<keyword evidence="1" id="KW-0472">Membrane</keyword>
<keyword evidence="1" id="KW-1133">Transmembrane helix</keyword>
<keyword evidence="1" id="KW-0812">Transmembrane</keyword>
<feature type="transmembrane region" description="Helical" evidence="1">
    <location>
        <begin position="73"/>
        <end position="95"/>
    </location>
</feature>
<accession>A0A2H0TY55</accession>
<organism evidence="2 3">
    <name type="scientific">Candidatus Magasanikbacteria bacterium CG10_big_fil_rev_8_21_14_0_10_36_16</name>
    <dbReference type="NCBI Taxonomy" id="1974645"/>
    <lineage>
        <taxon>Bacteria</taxon>
        <taxon>Candidatus Magasanikiibacteriota</taxon>
    </lineage>
</organism>
<evidence type="ECO:0000256" key="1">
    <source>
        <dbReference type="SAM" id="Phobius"/>
    </source>
</evidence>
<evidence type="ECO:0000313" key="3">
    <source>
        <dbReference type="Proteomes" id="UP000230852"/>
    </source>
</evidence>
<proteinExistence type="predicted"/>
<dbReference type="EMBL" id="PFBU01000060">
    <property type="protein sequence ID" value="PIR78158.1"/>
    <property type="molecule type" value="Genomic_DNA"/>
</dbReference>
<dbReference type="AlphaFoldDB" id="A0A2H0TY55"/>
<feature type="transmembrane region" description="Helical" evidence="1">
    <location>
        <begin position="30"/>
        <end position="53"/>
    </location>
</feature>
<name>A0A2H0TY55_9BACT</name>
<reference evidence="3" key="1">
    <citation type="submission" date="2017-09" db="EMBL/GenBank/DDBJ databases">
        <title>Depth-based differentiation of microbial function through sediment-hosted aquifers and enrichment of novel symbionts in the deep terrestrial subsurface.</title>
        <authorList>
            <person name="Probst A.J."/>
            <person name="Ladd B."/>
            <person name="Jarett J.K."/>
            <person name="Geller-Mcgrath D.E."/>
            <person name="Sieber C.M.K."/>
            <person name="Emerson J.B."/>
            <person name="Anantharaman K."/>
            <person name="Thomas B.C."/>
            <person name="Malmstrom R."/>
            <person name="Stieglmeier M."/>
            <person name="Klingl A."/>
            <person name="Woyke T."/>
            <person name="Ryan C.M."/>
            <person name="Banfield J.F."/>
        </authorList>
    </citation>
    <scope>NUCLEOTIDE SEQUENCE [LARGE SCALE GENOMIC DNA]</scope>
</reference>
<evidence type="ECO:0000313" key="2">
    <source>
        <dbReference type="EMBL" id="PIR78158.1"/>
    </source>
</evidence>
<dbReference type="Proteomes" id="UP000230852">
    <property type="component" value="Unassembled WGS sequence"/>
</dbReference>